<dbReference type="KEGG" id="abi:Aboo_0832"/>
<name>B5IAK1_ACIB4</name>
<feature type="binding site" evidence="10">
    <location>
        <position position="211"/>
    </location>
    <ligand>
        <name>FMN</name>
        <dbReference type="ChEBI" id="CHEBI:58210"/>
    </ligand>
</feature>
<evidence type="ECO:0000256" key="5">
    <source>
        <dbReference type="ARBA" id="ARBA00022490"/>
    </source>
</evidence>
<feature type="active site" description="Nucleophile" evidence="10">
    <location>
        <position position="126"/>
    </location>
</feature>
<keyword evidence="8 10" id="KW-0665">Pyrimidine biosynthesis</keyword>
<comment type="cofactor">
    <cofactor evidence="10">
        <name>FMN</name>
        <dbReference type="ChEBI" id="CHEBI:58210"/>
    </cofactor>
    <text evidence="10">Binds 1 FMN per subunit.</text>
</comment>
<dbReference type="InterPro" id="IPR012135">
    <property type="entry name" value="Dihydroorotate_DH_1_2"/>
</dbReference>
<dbReference type="HOGENOM" id="CLU_042042_0_1_2"/>
<dbReference type="PROSITE" id="PS00911">
    <property type="entry name" value="DHODEHASE_1"/>
    <property type="match status" value="1"/>
</dbReference>
<dbReference type="FunFam" id="3.20.20.70:FF:000027">
    <property type="entry name" value="Dihydropyrimidine dehydrogenase [NADP(+)]"/>
    <property type="match status" value="1"/>
</dbReference>
<keyword evidence="6 10" id="KW-0285">Flavoprotein</keyword>
<evidence type="ECO:0000259" key="11">
    <source>
        <dbReference type="Pfam" id="PF01180"/>
    </source>
</evidence>
<keyword evidence="9 10" id="KW-0560">Oxidoreductase</keyword>
<gene>
    <name evidence="10" type="primary">pyrD</name>
    <name evidence="12" type="ordered locus">Aboo_0832</name>
</gene>
<dbReference type="UniPathway" id="UPA00070"/>
<dbReference type="STRING" id="439481.Aboo_0832"/>
<dbReference type="Gene3D" id="3.20.20.70">
    <property type="entry name" value="Aldolase class I"/>
    <property type="match status" value="1"/>
</dbReference>
<evidence type="ECO:0000256" key="1">
    <source>
        <dbReference type="ARBA" id="ARBA00004496"/>
    </source>
</evidence>
<sequence length="299" mass="32258">MLDVDIGKLHLKNPLILASGILDESGETMLRIAKNGAGGIVTKSIGKEPREGYENPVVYELPCGLLNAMGLPNPGIENYKDEIKIAKEGGVPIIGSIFGSNPEEFSYLAKKMEDYGADAVELNLSCPHAKGYGMEVGTDLELVEEIINSVKRAVKIPVWAKLTPNTNNIVEIAKAAENADAFVLINTLKAMAIDIDAKRPVLKNVFGGLSGKAIKPIGVRAVYEVYREIEKPIIGVGGIENGRDAIEYIMAGASAVEIGTALYTRGIEVFKEIAKEIEEWMNENGYSKISDIVGIAQVR</sequence>
<dbReference type="GeneID" id="8827782"/>
<comment type="similarity">
    <text evidence="3 10">Belongs to the dihydroorotate dehydrogenase family. Type 1 subfamily.</text>
</comment>
<comment type="caution">
    <text evidence="10">Lacks conserved residue(s) required for the propagation of feature annotation.</text>
</comment>
<dbReference type="eggNOG" id="arCOG00603">
    <property type="taxonomic scope" value="Archaea"/>
</dbReference>
<proteinExistence type="inferred from homology"/>
<dbReference type="InterPro" id="IPR024920">
    <property type="entry name" value="Dihydroorotate_DH_1"/>
</dbReference>
<dbReference type="PROSITE" id="PS00912">
    <property type="entry name" value="DHODEHASE_2"/>
    <property type="match status" value="1"/>
</dbReference>
<feature type="domain" description="Dihydroorotate dehydrogenase catalytic" evidence="11">
    <location>
        <begin position="1"/>
        <end position="281"/>
    </location>
</feature>
<dbReference type="Proteomes" id="UP000001400">
    <property type="component" value="Chromosome"/>
</dbReference>
<dbReference type="GO" id="GO:0005737">
    <property type="term" value="C:cytoplasm"/>
    <property type="evidence" value="ECO:0007669"/>
    <property type="project" value="UniProtKB-SubCell"/>
</dbReference>
<evidence type="ECO:0000256" key="6">
    <source>
        <dbReference type="ARBA" id="ARBA00022630"/>
    </source>
</evidence>
<comment type="subcellular location">
    <subcellularLocation>
        <location evidence="1 10">Cytoplasm</location>
    </subcellularLocation>
</comment>
<feature type="binding site" evidence="10">
    <location>
        <position position="19"/>
    </location>
    <ligand>
        <name>FMN</name>
        <dbReference type="ChEBI" id="CHEBI:58210"/>
    </ligand>
</feature>
<dbReference type="RefSeq" id="WP_008082723.1">
    <property type="nucleotide sequence ID" value="NC_013926.1"/>
</dbReference>
<keyword evidence="5 10" id="KW-0963">Cytoplasm</keyword>
<dbReference type="Pfam" id="PF01180">
    <property type="entry name" value="DHO_dh"/>
    <property type="match status" value="1"/>
</dbReference>
<dbReference type="InterPro" id="IPR001295">
    <property type="entry name" value="Dihydroorotate_DH_CS"/>
</dbReference>
<feature type="binding site" evidence="10">
    <location>
        <begin position="186"/>
        <end position="187"/>
    </location>
    <ligand>
        <name>substrate</name>
    </ligand>
</feature>
<dbReference type="PIRSF" id="PIRSF000164">
    <property type="entry name" value="DHO_oxidase"/>
    <property type="match status" value="1"/>
</dbReference>
<reference evidence="12" key="1">
    <citation type="submission" date="2010-02" db="EMBL/GenBank/DDBJ databases">
        <title>Complete sequence of Aciduliprofundum boonei T469.</title>
        <authorList>
            <consortium name="US DOE Joint Genome Institute"/>
            <person name="Lucas S."/>
            <person name="Copeland A."/>
            <person name="Lapidus A."/>
            <person name="Cheng J.-F."/>
            <person name="Bruce D."/>
            <person name="Goodwin L."/>
            <person name="Pitluck S."/>
            <person name="Saunders E."/>
            <person name="Detter J.C."/>
            <person name="Han C."/>
            <person name="Tapia R."/>
            <person name="Land M."/>
            <person name="Hauser L."/>
            <person name="Kyrpides N."/>
            <person name="Mikhailova N."/>
            <person name="Flores G."/>
            <person name="Reysenbach A.-L."/>
            <person name="Woyke T."/>
        </authorList>
    </citation>
    <scope>NUCLEOTIDE SEQUENCE</scope>
    <source>
        <strain evidence="12">T469</strain>
    </source>
</reference>
<evidence type="ECO:0000256" key="3">
    <source>
        <dbReference type="ARBA" id="ARBA00008008"/>
    </source>
</evidence>
<evidence type="ECO:0000256" key="4">
    <source>
        <dbReference type="ARBA" id="ARBA00011669"/>
    </source>
</evidence>
<dbReference type="AlphaFoldDB" id="B5IAK1"/>
<dbReference type="GO" id="GO:0044205">
    <property type="term" value="P:'de novo' UMP biosynthetic process"/>
    <property type="evidence" value="ECO:0007669"/>
    <property type="project" value="UniProtKB-UniRule"/>
</dbReference>
<feature type="binding site" evidence="10">
    <location>
        <begin position="237"/>
        <end position="238"/>
    </location>
    <ligand>
        <name>FMN</name>
        <dbReference type="ChEBI" id="CHEBI:58210"/>
    </ligand>
</feature>
<evidence type="ECO:0000256" key="2">
    <source>
        <dbReference type="ARBA" id="ARBA00004725"/>
    </source>
</evidence>
<dbReference type="InterPro" id="IPR049622">
    <property type="entry name" value="Dihydroorotate_DH_I"/>
</dbReference>
<feature type="binding site" evidence="10">
    <location>
        <position position="43"/>
    </location>
    <ligand>
        <name>substrate</name>
    </ligand>
</feature>
<evidence type="ECO:0000313" key="12">
    <source>
        <dbReference type="EMBL" id="ADD08641.1"/>
    </source>
</evidence>
<feature type="binding site" evidence="10">
    <location>
        <begin position="67"/>
        <end position="71"/>
    </location>
    <ligand>
        <name>substrate</name>
    </ligand>
</feature>
<evidence type="ECO:0000256" key="7">
    <source>
        <dbReference type="ARBA" id="ARBA00022643"/>
    </source>
</evidence>
<dbReference type="GO" id="GO:0004152">
    <property type="term" value="F:dihydroorotate dehydrogenase activity"/>
    <property type="evidence" value="ECO:0007669"/>
    <property type="project" value="UniProtKB-UniRule"/>
</dbReference>
<dbReference type="InterPro" id="IPR013785">
    <property type="entry name" value="Aldolase_TIM"/>
</dbReference>
<feature type="binding site" evidence="10">
    <location>
        <position position="123"/>
    </location>
    <ligand>
        <name>FMN</name>
        <dbReference type="ChEBI" id="CHEBI:58210"/>
    </ligand>
</feature>
<feature type="binding site" evidence="10">
    <location>
        <position position="123"/>
    </location>
    <ligand>
        <name>substrate</name>
    </ligand>
</feature>
<dbReference type="InterPro" id="IPR050074">
    <property type="entry name" value="DHO_dehydrogenase"/>
</dbReference>
<dbReference type="EMBL" id="CP001941">
    <property type="protein sequence ID" value="ADD08641.1"/>
    <property type="molecule type" value="Genomic_DNA"/>
</dbReference>
<feature type="binding site" evidence="10">
    <location>
        <position position="185"/>
    </location>
    <ligand>
        <name>FMN</name>
        <dbReference type="ChEBI" id="CHEBI:58210"/>
    </ligand>
</feature>
<accession>B5IAK1</accession>
<dbReference type="EC" id="1.3.-.-" evidence="10"/>
<feature type="binding site" evidence="10">
    <location>
        <position position="161"/>
    </location>
    <ligand>
        <name>FMN</name>
        <dbReference type="ChEBI" id="CHEBI:58210"/>
    </ligand>
</feature>
<comment type="subunit">
    <text evidence="4">Heterotetramer of 2 PyrK and 2 PyrD type B subunits.</text>
</comment>
<dbReference type="HAMAP" id="MF_00224">
    <property type="entry name" value="DHO_dh_type1"/>
    <property type="match status" value="1"/>
</dbReference>
<comment type="catalytic activity">
    <reaction evidence="10">
        <text>(S)-dihydroorotate + A = orotate + AH2</text>
        <dbReference type="Rhea" id="RHEA:18073"/>
        <dbReference type="ChEBI" id="CHEBI:13193"/>
        <dbReference type="ChEBI" id="CHEBI:17499"/>
        <dbReference type="ChEBI" id="CHEBI:30839"/>
        <dbReference type="ChEBI" id="CHEBI:30864"/>
    </reaction>
</comment>
<dbReference type="CDD" id="cd04740">
    <property type="entry name" value="DHOD_1B_like"/>
    <property type="match status" value="1"/>
</dbReference>
<comment type="pathway">
    <text evidence="2 10">Pyrimidine metabolism; UMP biosynthesis via de novo pathway.</text>
</comment>
<evidence type="ECO:0000256" key="8">
    <source>
        <dbReference type="ARBA" id="ARBA00022975"/>
    </source>
</evidence>
<keyword evidence="7 10" id="KW-0288">FMN</keyword>
<dbReference type="InterPro" id="IPR033888">
    <property type="entry name" value="DHOD_1B"/>
</dbReference>
<organism evidence="12 13">
    <name type="scientific">Aciduliprofundum boonei (strain DSM 19572 / T469)</name>
    <dbReference type="NCBI Taxonomy" id="439481"/>
    <lineage>
        <taxon>Archaea</taxon>
        <taxon>Methanobacteriati</taxon>
        <taxon>Thermoplasmatota</taxon>
        <taxon>DHVE2 group</taxon>
        <taxon>Candidatus Aciduliprofundum</taxon>
    </lineage>
</organism>
<dbReference type="SUPFAM" id="SSF51395">
    <property type="entry name" value="FMN-linked oxidoreductases"/>
    <property type="match status" value="1"/>
</dbReference>
<dbReference type="Gene3D" id="2.30.26.10">
    <property type="entry name" value="Dihydroorotate Dehydrogenase A, chain A, domain 2"/>
    <property type="match status" value="1"/>
</dbReference>
<dbReference type="NCBIfam" id="TIGR01037">
    <property type="entry name" value="pyrD_sub1_fam"/>
    <property type="match status" value="1"/>
</dbReference>
<feature type="binding site" evidence="10">
    <location>
        <begin position="259"/>
        <end position="260"/>
    </location>
    <ligand>
        <name>FMN</name>
        <dbReference type="ChEBI" id="CHEBI:58210"/>
    </ligand>
</feature>
<feature type="binding site" evidence="10">
    <location>
        <begin position="43"/>
        <end position="44"/>
    </location>
    <ligand>
        <name>FMN</name>
        <dbReference type="ChEBI" id="CHEBI:58210"/>
    </ligand>
</feature>
<evidence type="ECO:0000256" key="10">
    <source>
        <dbReference type="HAMAP-Rule" id="MF_00224"/>
    </source>
</evidence>
<dbReference type="OrthoDB" id="36608at2157"/>
<evidence type="ECO:0000256" key="9">
    <source>
        <dbReference type="ARBA" id="ARBA00023002"/>
    </source>
</evidence>
<comment type="function">
    <text evidence="10">Catalyzes the conversion of dihydroorotate to orotate.</text>
</comment>
<evidence type="ECO:0000313" key="13">
    <source>
        <dbReference type="Proteomes" id="UP000001400"/>
    </source>
</evidence>
<protein>
    <recommendedName>
        <fullName evidence="10">Dihydroorotate dehydrogenase</fullName>
        <shortName evidence="10">DHOD</shortName>
        <shortName evidence="10">DHODase</shortName>
        <shortName evidence="10">DHOdehase</shortName>
        <ecNumber evidence="10">1.3.-.-</ecNumber>
    </recommendedName>
</protein>
<dbReference type="NCBIfam" id="NF005574">
    <property type="entry name" value="PRK07259.1"/>
    <property type="match status" value="1"/>
</dbReference>
<dbReference type="GO" id="GO:0006207">
    <property type="term" value="P:'de novo' pyrimidine nucleobase biosynthetic process"/>
    <property type="evidence" value="ECO:0007669"/>
    <property type="project" value="InterPro"/>
</dbReference>
<dbReference type="InterPro" id="IPR005720">
    <property type="entry name" value="Dihydroorotate_DH_cat"/>
</dbReference>
<keyword evidence="13" id="KW-1185">Reference proteome</keyword>
<dbReference type="InterPro" id="IPR023359">
    <property type="entry name" value="Dihydro_DH_chainA_dom2"/>
</dbReference>
<dbReference type="PANTHER" id="PTHR48109">
    <property type="entry name" value="DIHYDROOROTATE DEHYDROGENASE (QUINONE), MITOCHONDRIAL-RELATED"/>
    <property type="match status" value="1"/>
</dbReference>
<dbReference type="PANTHER" id="PTHR48109:SF1">
    <property type="entry name" value="DIHYDROOROTATE DEHYDROGENASE (FUMARATE)"/>
    <property type="match status" value="1"/>
</dbReference>